<accession>A0A8S1QK33</accession>
<dbReference type="Proteomes" id="UP000692954">
    <property type="component" value="Unassembled WGS sequence"/>
</dbReference>
<organism evidence="1 2">
    <name type="scientific">Paramecium sonneborni</name>
    <dbReference type="NCBI Taxonomy" id="65129"/>
    <lineage>
        <taxon>Eukaryota</taxon>
        <taxon>Sar</taxon>
        <taxon>Alveolata</taxon>
        <taxon>Ciliophora</taxon>
        <taxon>Intramacronucleata</taxon>
        <taxon>Oligohymenophorea</taxon>
        <taxon>Peniculida</taxon>
        <taxon>Parameciidae</taxon>
        <taxon>Paramecium</taxon>
    </lineage>
</organism>
<evidence type="ECO:0000313" key="1">
    <source>
        <dbReference type="EMBL" id="CAD8115000.1"/>
    </source>
</evidence>
<dbReference type="PANTHER" id="PTHR21562">
    <property type="entry name" value="NOTUM-RELATED"/>
    <property type="match status" value="1"/>
</dbReference>
<comment type="caution">
    <text evidence="1">The sequence shown here is derived from an EMBL/GenBank/DDBJ whole genome shotgun (WGS) entry which is preliminary data.</text>
</comment>
<proteinExistence type="predicted"/>
<dbReference type="InterPro" id="IPR004963">
    <property type="entry name" value="PAE/NOTUM"/>
</dbReference>
<gene>
    <name evidence="1" type="ORF">PSON_ATCC_30995.1.T1070090</name>
</gene>
<dbReference type="EMBL" id="CAJJDN010000107">
    <property type="protein sequence ID" value="CAD8115000.1"/>
    <property type="molecule type" value="Genomic_DNA"/>
</dbReference>
<dbReference type="AlphaFoldDB" id="A0A8S1QK33"/>
<keyword evidence="2" id="KW-1185">Reference proteome</keyword>
<dbReference type="PANTHER" id="PTHR21562:SF67">
    <property type="entry name" value="PECTIN ACETYLESTERASE"/>
    <property type="match status" value="1"/>
</dbReference>
<sequence length="283" mass="32157">MNPDFYNWNIININYCDGTGHQGYKKEPSTFNGRLLYFRGDKIVKSIIIEFYERMSKGGTVIVSGCSAGGLAAYYWVEYFRDILPINVQVLGIPDSGIFIDMKSIDGTDLPKQSLIEMQKLVNQEASNPNAECVQNNPNEHWKCFYAQYLLRYVNVPIFIVNSLYDTASIKDLLMISCVSRNSLAGCSQKERRYIEELHSSIQNVIYGRQSIFKNTGSFAPACLDHCFLQQTSYTSTSWQVPAKSGFTIQKSLRQWLIQFNVGNIDNHIDSVDWPDNQACSNA</sequence>
<reference evidence="1" key="1">
    <citation type="submission" date="2021-01" db="EMBL/GenBank/DDBJ databases">
        <authorList>
            <consortium name="Genoscope - CEA"/>
            <person name="William W."/>
        </authorList>
    </citation>
    <scope>NUCLEOTIDE SEQUENCE</scope>
</reference>
<evidence type="ECO:0000313" key="2">
    <source>
        <dbReference type="Proteomes" id="UP000692954"/>
    </source>
</evidence>
<name>A0A8S1QK33_9CILI</name>
<dbReference type="GO" id="GO:0016787">
    <property type="term" value="F:hydrolase activity"/>
    <property type="evidence" value="ECO:0007669"/>
    <property type="project" value="InterPro"/>
</dbReference>
<dbReference type="Pfam" id="PF03283">
    <property type="entry name" value="PAE"/>
    <property type="match status" value="1"/>
</dbReference>
<dbReference type="OrthoDB" id="2015280at2759"/>
<protein>
    <recommendedName>
        <fullName evidence="3">Pectin acetylesterase</fullName>
    </recommendedName>
</protein>
<evidence type="ECO:0008006" key="3">
    <source>
        <dbReference type="Google" id="ProtNLM"/>
    </source>
</evidence>